<evidence type="ECO:0000313" key="1">
    <source>
        <dbReference type="EMBL" id="MDR6240562.1"/>
    </source>
</evidence>
<gene>
    <name evidence="1" type="ORF">HNQ88_003638</name>
</gene>
<sequence length="227" mass="26854">MRRLGLILILQFVITIYSTAQSNTQIWMDLVGRKPVSDKLSVSGLLGSRYYFDEYAWRSHFYASMRYSFNDVWTGEGGVKFVEYYGVLDDRVEVRPWQGFTVDTKINNNFVIKHNPRVEERFYFEGDSFDFNVRLRYGLSSKFDLWNPNGVQALRMPVGFELLYDLGKNNKLWHDQARYQMGLEYLCNEKLQFNFNLRVLSNISKYENELVKDKSVVSQFKAVYIIK</sequence>
<dbReference type="AlphaFoldDB" id="A0AAE3XQ75"/>
<dbReference type="RefSeq" id="WP_309940589.1">
    <property type="nucleotide sequence ID" value="NZ_AP025306.1"/>
</dbReference>
<organism evidence="1 2">
    <name type="scientific">Aureibacter tunicatorum</name>
    <dbReference type="NCBI Taxonomy" id="866807"/>
    <lineage>
        <taxon>Bacteria</taxon>
        <taxon>Pseudomonadati</taxon>
        <taxon>Bacteroidota</taxon>
        <taxon>Cytophagia</taxon>
        <taxon>Cytophagales</taxon>
        <taxon>Persicobacteraceae</taxon>
        <taxon>Aureibacter</taxon>
    </lineage>
</organism>
<dbReference type="InterPro" id="IPR019619">
    <property type="entry name" value="DUF2490"/>
</dbReference>
<name>A0AAE3XQ75_9BACT</name>
<dbReference type="EMBL" id="JAVDQD010000005">
    <property type="protein sequence ID" value="MDR6240562.1"/>
    <property type="molecule type" value="Genomic_DNA"/>
</dbReference>
<dbReference type="Pfam" id="PF10677">
    <property type="entry name" value="DUF2490"/>
    <property type="match status" value="1"/>
</dbReference>
<dbReference type="Proteomes" id="UP001185092">
    <property type="component" value="Unassembled WGS sequence"/>
</dbReference>
<reference evidence="1" key="1">
    <citation type="submission" date="2023-07" db="EMBL/GenBank/DDBJ databases">
        <title>Genomic Encyclopedia of Type Strains, Phase IV (KMG-IV): sequencing the most valuable type-strain genomes for metagenomic binning, comparative biology and taxonomic classification.</title>
        <authorList>
            <person name="Goeker M."/>
        </authorList>
    </citation>
    <scope>NUCLEOTIDE SEQUENCE</scope>
    <source>
        <strain evidence="1">DSM 26174</strain>
    </source>
</reference>
<evidence type="ECO:0000313" key="2">
    <source>
        <dbReference type="Proteomes" id="UP001185092"/>
    </source>
</evidence>
<accession>A0AAE3XQ75</accession>
<evidence type="ECO:0008006" key="3">
    <source>
        <dbReference type="Google" id="ProtNLM"/>
    </source>
</evidence>
<keyword evidence="2" id="KW-1185">Reference proteome</keyword>
<proteinExistence type="predicted"/>
<protein>
    <recommendedName>
        <fullName evidence="3">DUF2490 domain-containing protein</fullName>
    </recommendedName>
</protein>
<comment type="caution">
    <text evidence="1">The sequence shown here is derived from an EMBL/GenBank/DDBJ whole genome shotgun (WGS) entry which is preliminary data.</text>
</comment>